<feature type="transmembrane region" description="Helical" evidence="1">
    <location>
        <begin position="7"/>
        <end position="35"/>
    </location>
</feature>
<feature type="transmembrane region" description="Helical" evidence="1">
    <location>
        <begin position="143"/>
        <end position="164"/>
    </location>
</feature>
<keyword evidence="5" id="KW-1185">Reference proteome</keyword>
<keyword evidence="1" id="KW-0472">Membrane</keyword>
<dbReference type="Proteomes" id="UP001060771">
    <property type="component" value="Chromosome"/>
</dbReference>
<reference evidence="3" key="2">
    <citation type="submission" date="2020-09" db="EMBL/GenBank/DDBJ databases">
        <authorList>
            <person name="Sun Q."/>
            <person name="Ohkuma M."/>
        </authorList>
    </citation>
    <scope>NUCLEOTIDE SEQUENCE</scope>
    <source>
        <strain evidence="3">JCM 11219</strain>
    </source>
</reference>
<dbReference type="Proteomes" id="UP000657075">
    <property type="component" value="Unassembled WGS sequence"/>
</dbReference>
<evidence type="ECO:0000313" key="2">
    <source>
        <dbReference type="EMBL" id="BDR93108.1"/>
    </source>
</evidence>
<evidence type="ECO:0000313" key="3">
    <source>
        <dbReference type="EMBL" id="GGI86832.1"/>
    </source>
</evidence>
<evidence type="ECO:0000313" key="5">
    <source>
        <dbReference type="Proteomes" id="UP001060771"/>
    </source>
</evidence>
<dbReference type="OrthoDB" id="28267at2157"/>
<feature type="transmembrane region" description="Helical" evidence="1">
    <location>
        <begin position="231"/>
        <end position="253"/>
    </location>
</feature>
<reference evidence="2" key="4">
    <citation type="journal article" date="2023" name="Microbiol. Resour. Announc.">
        <title>Complete Genome Sequence of Vulcanisaeta souniana Strain IC-059, a Hyperthermophilic Archaeon Isolated from Hot Spring Water in Japan.</title>
        <authorList>
            <person name="Kato S."/>
            <person name="Itoh T."/>
            <person name="Wu L."/>
            <person name="Ma J."/>
            <person name="Ohkuma M."/>
        </authorList>
    </citation>
    <scope>NUCLEOTIDE SEQUENCE</scope>
    <source>
        <strain evidence="2">JCM 11219</strain>
    </source>
</reference>
<dbReference type="EMBL" id="BMNM01000016">
    <property type="protein sequence ID" value="GGI86832.1"/>
    <property type="molecule type" value="Genomic_DNA"/>
</dbReference>
<reference evidence="3" key="1">
    <citation type="journal article" date="2014" name="Int. J. Syst. Evol. Microbiol.">
        <title>Complete genome sequence of Corynebacterium casei LMG S-19264T (=DSM 44701T), isolated from a smear-ripened cheese.</title>
        <authorList>
            <consortium name="US DOE Joint Genome Institute (JGI-PGF)"/>
            <person name="Walter F."/>
            <person name="Albersmeier A."/>
            <person name="Kalinowski J."/>
            <person name="Ruckert C."/>
        </authorList>
    </citation>
    <scope>NUCLEOTIDE SEQUENCE</scope>
    <source>
        <strain evidence="3">JCM 11219</strain>
    </source>
</reference>
<name>A0A830EAI8_9CREN</name>
<reference evidence="5" key="3">
    <citation type="submission" date="2022-09" db="EMBL/GenBank/DDBJ databases">
        <title>Complete genome sequence of Vulcanisaeta souniana.</title>
        <authorList>
            <person name="Kato S."/>
            <person name="Itoh T."/>
            <person name="Ohkuma M."/>
        </authorList>
    </citation>
    <scope>NUCLEOTIDE SEQUENCE [LARGE SCALE GENOMIC DNA]</scope>
    <source>
        <strain evidence="5">JCM 11219</strain>
    </source>
</reference>
<protein>
    <submittedName>
        <fullName evidence="3">Uncharacterized protein</fullName>
    </submittedName>
</protein>
<dbReference type="GeneID" id="76207743"/>
<feature type="transmembrane region" description="Helical" evidence="1">
    <location>
        <begin position="47"/>
        <end position="68"/>
    </location>
</feature>
<proteinExistence type="predicted"/>
<accession>A0A830EAI8</accession>
<keyword evidence="1" id="KW-1133">Transmembrane helix</keyword>
<keyword evidence="1" id="KW-0812">Transmembrane</keyword>
<evidence type="ECO:0000313" key="4">
    <source>
        <dbReference type="Proteomes" id="UP000657075"/>
    </source>
</evidence>
<sequence length="261" mass="28771">MSSEGIALLIMYIFVVFTVILPLALTPVDFLVGYINIVNVRVFAGKYLEVMIGMTLLLALGAFLIYWYSSSLVRALMRDIIRIYNSHGIFDIFINKKLIQVYLLLLIPAVITYLISSGVLRLINYNYRISNNFLLINPVNLTFMIIGIINLVLSTWLIVSISYLQLRIATKHIISRLGSAIGSTVGIVASTGTAAFISSACGLGVCTAPAFSISPMAMVIMSILDINALELIHYSLIVIPLLTLITLVLLVFIHKNLVKSL</sequence>
<feature type="transmembrane region" description="Helical" evidence="1">
    <location>
        <begin position="101"/>
        <end position="123"/>
    </location>
</feature>
<gene>
    <name evidence="3" type="ORF">GCM10007112_24680</name>
    <name evidence="2" type="ORF">Vsou_22010</name>
</gene>
<dbReference type="RefSeq" id="WP_188604193.1">
    <property type="nucleotide sequence ID" value="NZ_AP026830.1"/>
</dbReference>
<dbReference type="EMBL" id="AP026830">
    <property type="protein sequence ID" value="BDR93108.1"/>
    <property type="molecule type" value="Genomic_DNA"/>
</dbReference>
<dbReference type="AlphaFoldDB" id="A0A830EAI8"/>
<organism evidence="3 4">
    <name type="scientific">Vulcanisaeta souniana JCM 11219</name>
    <dbReference type="NCBI Taxonomy" id="1293586"/>
    <lineage>
        <taxon>Archaea</taxon>
        <taxon>Thermoproteota</taxon>
        <taxon>Thermoprotei</taxon>
        <taxon>Thermoproteales</taxon>
        <taxon>Thermoproteaceae</taxon>
        <taxon>Vulcanisaeta</taxon>
    </lineage>
</organism>
<evidence type="ECO:0000256" key="1">
    <source>
        <dbReference type="SAM" id="Phobius"/>
    </source>
</evidence>